<evidence type="ECO:0008006" key="3">
    <source>
        <dbReference type="Google" id="ProtNLM"/>
    </source>
</evidence>
<proteinExistence type="predicted"/>
<dbReference type="Proteomes" id="UP001179952">
    <property type="component" value="Unassembled WGS sequence"/>
</dbReference>
<dbReference type="PANTHER" id="PTHR12498:SF0">
    <property type="entry name" value="PROTEIN N-TERMINAL ASPARAGINE AMIDOHYDROLASE"/>
    <property type="match status" value="1"/>
</dbReference>
<accession>A0AAV9A642</accession>
<evidence type="ECO:0000313" key="2">
    <source>
        <dbReference type="Proteomes" id="UP001179952"/>
    </source>
</evidence>
<sequence>MIFVDGRPFSQRDEDLVALLEEPWLMSASESFKAKPERKITAVDSARTHCVYIFQREYATVNPRWGVEMIGMDEATTCVGLVIRNRSDGMISIAHFDSPKVVDAGLSQMLALVSDRSRDVELDVHMIGGFDDAAYKVYDDDESTKRSNGYSLPLCSKIIKSLQISQRKFHMQTVCILGHNTRKDAGGHSCPIVRGFLVETLTGSIQPASFDRSSRCPDEIVRRLRVTVSSGDYRWHGKLLETYDTMRFRFRIAACSWHADWKYHAYSLLQLSDLDILSRCSTSPSAESPDFVENERRVFQYLIDHPDWTEIFPERKPHVFRRIDDGEWIICDQCPKCYTRIRRC</sequence>
<dbReference type="GO" id="GO:0008418">
    <property type="term" value="F:protein-N-terminal asparagine amidohydrolase activity"/>
    <property type="evidence" value="ECO:0007669"/>
    <property type="project" value="InterPro"/>
</dbReference>
<dbReference type="EMBL" id="JAUJYN010000012">
    <property type="protein sequence ID" value="KAK1259614.1"/>
    <property type="molecule type" value="Genomic_DNA"/>
</dbReference>
<comment type="caution">
    <text evidence="1">The sequence shown here is derived from an EMBL/GenBank/DDBJ whole genome shotgun (WGS) entry which is preliminary data.</text>
</comment>
<gene>
    <name evidence="1" type="ORF">QJS04_geneDACA010398</name>
</gene>
<organism evidence="1 2">
    <name type="scientific">Acorus gramineus</name>
    <name type="common">Dwarf sweet flag</name>
    <dbReference type="NCBI Taxonomy" id="55184"/>
    <lineage>
        <taxon>Eukaryota</taxon>
        <taxon>Viridiplantae</taxon>
        <taxon>Streptophyta</taxon>
        <taxon>Embryophyta</taxon>
        <taxon>Tracheophyta</taxon>
        <taxon>Spermatophyta</taxon>
        <taxon>Magnoliopsida</taxon>
        <taxon>Liliopsida</taxon>
        <taxon>Acoraceae</taxon>
        <taxon>Acorus</taxon>
    </lineage>
</organism>
<reference evidence="1" key="2">
    <citation type="submission" date="2023-06" db="EMBL/GenBank/DDBJ databases">
        <authorList>
            <person name="Ma L."/>
            <person name="Liu K.-W."/>
            <person name="Li Z."/>
            <person name="Hsiao Y.-Y."/>
            <person name="Qi Y."/>
            <person name="Fu T."/>
            <person name="Tang G."/>
            <person name="Zhang D."/>
            <person name="Sun W.-H."/>
            <person name="Liu D.-K."/>
            <person name="Li Y."/>
            <person name="Chen G.-Z."/>
            <person name="Liu X.-D."/>
            <person name="Liao X.-Y."/>
            <person name="Jiang Y.-T."/>
            <person name="Yu X."/>
            <person name="Hao Y."/>
            <person name="Huang J."/>
            <person name="Zhao X.-W."/>
            <person name="Ke S."/>
            <person name="Chen Y.-Y."/>
            <person name="Wu W.-L."/>
            <person name="Hsu J.-L."/>
            <person name="Lin Y.-F."/>
            <person name="Huang M.-D."/>
            <person name="Li C.-Y."/>
            <person name="Huang L."/>
            <person name="Wang Z.-W."/>
            <person name="Zhao X."/>
            <person name="Zhong W.-Y."/>
            <person name="Peng D.-H."/>
            <person name="Ahmad S."/>
            <person name="Lan S."/>
            <person name="Zhang J.-S."/>
            <person name="Tsai W.-C."/>
            <person name="Van De Peer Y."/>
            <person name="Liu Z.-J."/>
        </authorList>
    </citation>
    <scope>NUCLEOTIDE SEQUENCE</scope>
    <source>
        <strain evidence="1">SCP</strain>
        <tissue evidence="1">Leaves</tissue>
    </source>
</reference>
<dbReference type="AlphaFoldDB" id="A0AAV9A642"/>
<reference evidence="1" key="1">
    <citation type="journal article" date="2023" name="Nat. Commun.">
        <title>Diploid and tetraploid genomes of Acorus and the evolution of monocots.</title>
        <authorList>
            <person name="Ma L."/>
            <person name="Liu K.W."/>
            <person name="Li Z."/>
            <person name="Hsiao Y.Y."/>
            <person name="Qi Y."/>
            <person name="Fu T."/>
            <person name="Tang G.D."/>
            <person name="Zhang D."/>
            <person name="Sun W.H."/>
            <person name="Liu D.K."/>
            <person name="Li Y."/>
            <person name="Chen G.Z."/>
            <person name="Liu X.D."/>
            <person name="Liao X.Y."/>
            <person name="Jiang Y.T."/>
            <person name="Yu X."/>
            <person name="Hao Y."/>
            <person name="Huang J."/>
            <person name="Zhao X.W."/>
            <person name="Ke S."/>
            <person name="Chen Y.Y."/>
            <person name="Wu W.L."/>
            <person name="Hsu J.L."/>
            <person name="Lin Y.F."/>
            <person name="Huang M.D."/>
            <person name="Li C.Y."/>
            <person name="Huang L."/>
            <person name="Wang Z.W."/>
            <person name="Zhao X."/>
            <person name="Zhong W.Y."/>
            <person name="Peng D.H."/>
            <person name="Ahmad S."/>
            <person name="Lan S."/>
            <person name="Zhang J.S."/>
            <person name="Tsai W.C."/>
            <person name="Van de Peer Y."/>
            <person name="Liu Z.J."/>
        </authorList>
    </citation>
    <scope>NUCLEOTIDE SEQUENCE</scope>
    <source>
        <strain evidence="1">SCP</strain>
    </source>
</reference>
<dbReference type="InterPro" id="IPR026750">
    <property type="entry name" value="NTAN1"/>
</dbReference>
<protein>
    <recommendedName>
        <fullName evidence="3">Protein N-terminal asparagine amidohydrolase</fullName>
    </recommendedName>
</protein>
<dbReference type="Pfam" id="PF14736">
    <property type="entry name" value="N_Asn_amidohyd"/>
    <property type="match status" value="1"/>
</dbReference>
<keyword evidence="2" id="KW-1185">Reference proteome</keyword>
<evidence type="ECO:0000313" key="1">
    <source>
        <dbReference type="EMBL" id="KAK1259614.1"/>
    </source>
</evidence>
<dbReference type="PANTHER" id="PTHR12498">
    <property type="entry name" value="N-TERMINAL ASPARAGINE AMIDOHYDROLASE"/>
    <property type="match status" value="1"/>
</dbReference>
<name>A0AAV9A642_ACOGR</name>
<dbReference type="GO" id="GO:0005634">
    <property type="term" value="C:nucleus"/>
    <property type="evidence" value="ECO:0007669"/>
    <property type="project" value="TreeGrafter"/>
</dbReference>
<dbReference type="GO" id="GO:0006511">
    <property type="term" value="P:ubiquitin-dependent protein catabolic process"/>
    <property type="evidence" value="ECO:0007669"/>
    <property type="project" value="TreeGrafter"/>
</dbReference>